<evidence type="ECO:0000256" key="5">
    <source>
        <dbReference type="ARBA" id="ARBA00023136"/>
    </source>
</evidence>
<feature type="transmembrane region" description="Helical" evidence="7">
    <location>
        <begin position="73"/>
        <end position="99"/>
    </location>
</feature>
<sequence length="615" mass="65609">MKKALLLVLGIVTCCVLIANADYLAEFVRTLQTGALLPIAVSIALMLGRHIVQALSYDAAFAAVDFKTGLWHNIVLIFSLVFINTFCLFSGATGVAFIIDDAHRKGADAGTATSGAILSQIGYFAAVLVISVIGFVTMLVSGTMNTLFLIGGLLLAGVLLILSSLFVVGYRKPRVLFRVFLIAEKAVNAVLGIIKKRMAAGWGRRTASSFIDSAGILAHNPVGTLITVGYASLSAVLNMACLVAIGYAFGFENVSALVAAFAVAAISVILSPTPQGVGVVEAAIAAILTAHGCSLATATAIALVYRGIMFWIPFCIGAVLLSQSGFFAGKKNATEEQRAKDIGWISGTLVGIVGLVNIGLSLIPKSFEPYIALTEWIDIGTFLTGPFLIGGSIVLLVLAVGLVLRFRTAWALCVTLLILIAGGEFLFVDTAKVAIAIVVLVLWLFWKRAAFDRPLSLPKRRGPHADGGGAARASRFAARPQRGDAPCEGCPKDEPEPSWQEKAEVGANIRQQAHDEGSLATASDKAAVQPMRKASAERRAARRERLGREKDDARSETADLDPHAARDRMAGRAREPIFGQAQRNERTKQLKRRSRDAAPTKRPKQRSGDDKEDTR</sequence>
<organism evidence="8 9">
    <name type="scientific">Raoultibacter massiliensis</name>
    <dbReference type="NCBI Taxonomy" id="1852371"/>
    <lineage>
        <taxon>Bacteria</taxon>
        <taxon>Bacillati</taxon>
        <taxon>Actinomycetota</taxon>
        <taxon>Coriobacteriia</taxon>
        <taxon>Eggerthellales</taxon>
        <taxon>Eggerthellaceae</taxon>
        <taxon>Raoultibacter</taxon>
    </lineage>
</organism>
<dbReference type="InterPro" id="IPR022791">
    <property type="entry name" value="L-PG_synthase/AglD"/>
</dbReference>
<feature type="compositionally biased region" description="Basic and acidic residues" evidence="6">
    <location>
        <begin position="606"/>
        <end position="615"/>
    </location>
</feature>
<evidence type="ECO:0000256" key="1">
    <source>
        <dbReference type="ARBA" id="ARBA00004651"/>
    </source>
</evidence>
<reference evidence="8 9" key="1">
    <citation type="submission" date="2024-04" db="EMBL/GenBank/DDBJ databases">
        <title>Human intestinal bacterial collection.</title>
        <authorList>
            <person name="Pauvert C."/>
            <person name="Hitch T.C.A."/>
            <person name="Clavel T."/>
        </authorList>
    </citation>
    <scope>NUCLEOTIDE SEQUENCE [LARGE SCALE GENOMIC DNA]</scope>
    <source>
        <strain evidence="8 9">CLA-KB-H42</strain>
    </source>
</reference>
<evidence type="ECO:0000256" key="3">
    <source>
        <dbReference type="ARBA" id="ARBA00022692"/>
    </source>
</evidence>
<feature type="transmembrane region" description="Helical" evidence="7">
    <location>
        <begin position="383"/>
        <end position="404"/>
    </location>
</feature>
<dbReference type="Pfam" id="PF03706">
    <property type="entry name" value="LPG_synthase_TM"/>
    <property type="match status" value="1"/>
</dbReference>
<feature type="transmembrane region" description="Helical" evidence="7">
    <location>
        <begin position="121"/>
        <end position="140"/>
    </location>
</feature>
<feature type="region of interest" description="Disordered" evidence="6">
    <location>
        <begin position="513"/>
        <end position="615"/>
    </location>
</feature>
<feature type="transmembrane region" description="Helical" evidence="7">
    <location>
        <begin position="175"/>
        <end position="194"/>
    </location>
</feature>
<keyword evidence="9" id="KW-1185">Reference proteome</keyword>
<feature type="transmembrane region" description="Helical" evidence="7">
    <location>
        <begin position="433"/>
        <end position="451"/>
    </location>
</feature>
<feature type="transmembrane region" description="Helical" evidence="7">
    <location>
        <begin position="282"/>
        <end position="304"/>
    </location>
</feature>
<comment type="caution">
    <text evidence="8">The sequence shown here is derived from an EMBL/GenBank/DDBJ whole genome shotgun (WGS) entry which is preliminary data.</text>
</comment>
<evidence type="ECO:0000313" key="9">
    <source>
        <dbReference type="Proteomes" id="UP001487305"/>
    </source>
</evidence>
<evidence type="ECO:0000313" key="8">
    <source>
        <dbReference type="EMBL" id="MEQ3361754.1"/>
    </source>
</evidence>
<accession>A0ABV1J9K3</accession>
<keyword evidence="3 7" id="KW-0812">Transmembrane</keyword>
<feature type="compositionally biased region" description="Basic and acidic residues" evidence="6">
    <location>
        <begin position="490"/>
        <end position="501"/>
    </location>
</feature>
<protein>
    <submittedName>
        <fullName evidence="8">Lysylphosphatidylglycerol synthase transmembrane domain-containing protein</fullName>
    </submittedName>
</protein>
<feature type="transmembrane region" description="Helical" evidence="7">
    <location>
        <begin position="310"/>
        <end position="329"/>
    </location>
</feature>
<evidence type="ECO:0000256" key="4">
    <source>
        <dbReference type="ARBA" id="ARBA00022989"/>
    </source>
</evidence>
<dbReference type="PANTHER" id="PTHR39087:SF2">
    <property type="entry name" value="UPF0104 MEMBRANE PROTEIN MJ1595"/>
    <property type="match status" value="1"/>
</dbReference>
<feature type="transmembrane region" description="Helical" evidence="7">
    <location>
        <begin position="147"/>
        <end position="169"/>
    </location>
</feature>
<feature type="compositionally biased region" description="Basic and acidic residues" evidence="6">
    <location>
        <begin position="534"/>
        <end position="575"/>
    </location>
</feature>
<comment type="subcellular location">
    <subcellularLocation>
        <location evidence="1">Cell membrane</location>
        <topology evidence="1">Multi-pass membrane protein</topology>
    </subcellularLocation>
</comment>
<feature type="transmembrane region" description="Helical" evidence="7">
    <location>
        <begin position="31"/>
        <end position="52"/>
    </location>
</feature>
<dbReference type="Proteomes" id="UP001487305">
    <property type="component" value="Unassembled WGS sequence"/>
</dbReference>
<feature type="transmembrane region" description="Helical" evidence="7">
    <location>
        <begin position="254"/>
        <end position="270"/>
    </location>
</feature>
<proteinExistence type="predicted"/>
<feature type="region of interest" description="Disordered" evidence="6">
    <location>
        <begin position="460"/>
        <end position="501"/>
    </location>
</feature>
<feature type="transmembrane region" description="Helical" evidence="7">
    <location>
        <begin position="225"/>
        <end position="248"/>
    </location>
</feature>
<feature type="transmembrane region" description="Helical" evidence="7">
    <location>
        <begin position="409"/>
        <end position="427"/>
    </location>
</feature>
<evidence type="ECO:0000256" key="6">
    <source>
        <dbReference type="SAM" id="MobiDB-lite"/>
    </source>
</evidence>
<keyword evidence="2" id="KW-1003">Cell membrane</keyword>
<dbReference type="PANTHER" id="PTHR39087">
    <property type="entry name" value="UPF0104 MEMBRANE PROTEIN MJ1595"/>
    <property type="match status" value="1"/>
</dbReference>
<evidence type="ECO:0000256" key="7">
    <source>
        <dbReference type="SAM" id="Phobius"/>
    </source>
</evidence>
<gene>
    <name evidence="8" type="ORF">AAA083_02050</name>
</gene>
<keyword evidence="5 7" id="KW-0472">Membrane</keyword>
<name>A0ABV1J9K3_9ACTN</name>
<dbReference type="EMBL" id="JBBNOP010000001">
    <property type="protein sequence ID" value="MEQ3361754.1"/>
    <property type="molecule type" value="Genomic_DNA"/>
</dbReference>
<evidence type="ECO:0000256" key="2">
    <source>
        <dbReference type="ARBA" id="ARBA00022475"/>
    </source>
</evidence>
<feature type="transmembrane region" description="Helical" evidence="7">
    <location>
        <begin position="341"/>
        <end position="363"/>
    </location>
</feature>
<dbReference type="RefSeq" id="WP_102375337.1">
    <property type="nucleotide sequence ID" value="NZ_JBBNOP010000001.1"/>
</dbReference>
<keyword evidence="4 7" id="KW-1133">Transmembrane helix</keyword>